<dbReference type="GO" id="GO:0008233">
    <property type="term" value="F:peptidase activity"/>
    <property type="evidence" value="ECO:0007669"/>
    <property type="project" value="UniProtKB-KW"/>
</dbReference>
<evidence type="ECO:0000313" key="9">
    <source>
        <dbReference type="Proteomes" id="UP000218151"/>
    </source>
</evidence>
<evidence type="ECO:0000256" key="2">
    <source>
        <dbReference type="ARBA" id="ARBA00022801"/>
    </source>
</evidence>
<keyword evidence="3" id="KW-0068">Autocatalytic cleavage</keyword>
<dbReference type="Proteomes" id="UP000218151">
    <property type="component" value="Unassembled WGS sequence"/>
</dbReference>
<sequence length="309" mass="32546">MQDLDDDWTLVIHGGAGVIHPDHMPPGREEAARAGLHAALEAGAAVLRNGWPALDAVEAAIRVLEDDPCFNAGRGAALTHDGAVALDASIMEGAGRQAGAVAGVSRTRHPIQLARAVMERSPHVFLAAPGADRFSLEQGLEQADPNWFVTPERQDHLRELLSTDADQYDVEMKYGTVGAVARDRRGHVAAATSTGGVTGKRWDRIGDSPVVGAGTWADDRAGAVSCTGSGEQFLRAGTAHAIAARMLYAGETPDAAARAVMDEVRALGGTGGVIVVTPACEGIWHFTTPGMYRGRVSSWDQAEVALYRD</sequence>
<dbReference type="RefSeq" id="WP_095998752.1">
    <property type="nucleotide sequence ID" value="NZ_NSLI01000004.1"/>
</dbReference>
<dbReference type="InterPro" id="IPR000246">
    <property type="entry name" value="Peptidase_T2"/>
</dbReference>
<accession>A0A2A2SCD9</accession>
<keyword evidence="1" id="KW-0645">Protease</keyword>
<feature type="binding site" evidence="6">
    <location>
        <begin position="204"/>
        <end position="207"/>
    </location>
    <ligand>
        <name>substrate</name>
    </ligand>
</feature>
<dbReference type="OrthoDB" id="9780217at2"/>
<dbReference type="PANTHER" id="PTHR10188">
    <property type="entry name" value="L-ASPARAGINASE"/>
    <property type="match status" value="1"/>
</dbReference>
<proteinExistence type="predicted"/>
<evidence type="ECO:0000256" key="3">
    <source>
        <dbReference type="ARBA" id="ARBA00022813"/>
    </source>
</evidence>
<keyword evidence="9" id="KW-1185">Reference proteome</keyword>
<dbReference type="CDD" id="cd04701">
    <property type="entry name" value="Asparaginase_2"/>
    <property type="match status" value="1"/>
</dbReference>
<reference evidence="9" key="1">
    <citation type="submission" date="2017-09" db="EMBL/GenBank/DDBJ databases">
        <authorList>
            <person name="Feng G."/>
            <person name="Zhu H."/>
        </authorList>
    </citation>
    <scope>NUCLEOTIDE SEQUENCE [LARGE SCALE GENOMIC DNA]</scope>
    <source>
        <strain evidence="9">1PNM-20</strain>
    </source>
</reference>
<dbReference type="GO" id="GO:0016811">
    <property type="term" value="F:hydrolase activity, acting on carbon-nitrogen (but not peptide) bonds, in linear amides"/>
    <property type="evidence" value="ECO:0007669"/>
    <property type="project" value="UniProtKB-ARBA"/>
</dbReference>
<protein>
    <recommendedName>
        <fullName evidence="4">Isoaspartyl peptidase</fullName>
    </recommendedName>
</protein>
<evidence type="ECO:0000256" key="1">
    <source>
        <dbReference type="ARBA" id="ARBA00022670"/>
    </source>
</evidence>
<dbReference type="AlphaFoldDB" id="A0A2A2SCD9"/>
<keyword evidence="2" id="KW-0378">Hydrolase</keyword>
<organism evidence="8 9">
    <name type="scientific">Sphingomonas lenta</name>
    <dbReference type="NCBI Taxonomy" id="1141887"/>
    <lineage>
        <taxon>Bacteria</taxon>
        <taxon>Pseudomonadati</taxon>
        <taxon>Pseudomonadota</taxon>
        <taxon>Alphaproteobacteria</taxon>
        <taxon>Sphingomonadales</taxon>
        <taxon>Sphingomonadaceae</taxon>
        <taxon>Sphingomonas</taxon>
    </lineage>
</organism>
<feature type="binding site" evidence="6">
    <location>
        <begin position="227"/>
        <end position="230"/>
    </location>
    <ligand>
        <name>substrate</name>
    </ligand>
</feature>
<dbReference type="GO" id="GO:0006508">
    <property type="term" value="P:proteolysis"/>
    <property type="evidence" value="ECO:0007669"/>
    <property type="project" value="UniProtKB-KW"/>
</dbReference>
<dbReference type="PANTHER" id="PTHR10188:SF6">
    <property type="entry name" value="N(4)-(BETA-N-ACETYLGLUCOSAMINYL)-L-ASPARAGINASE"/>
    <property type="match status" value="1"/>
</dbReference>
<comment type="caution">
    <text evidence="8">The sequence shown here is derived from an EMBL/GenBank/DDBJ whole genome shotgun (WGS) entry which is preliminary data.</text>
</comment>
<gene>
    <name evidence="8" type="ORF">CKY28_12690</name>
</gene>
<dbReference type="FunFam" id="3.60.20.30:FF:000001">
    <property type="entry name" value="Isoaspartyl peptidase/L-asparaginase"/>
    <property type="match status" value="1"/>
</dbReference>
<dbReference type="EMBL" id="NSLI01000004">
    <property type="protein sequence ID" value="PAX06926.1"/>
    <property type="molecule type" value="Genomic_DNA"/>
</dbReference>
<feature type="active site" description="Nucleophile" evidence="5">
    <location>
        <position position="176"/>
    </location>
</feature>
<evidence type="ECO:0000313" key="8">
    <source>
        <dbReference type="EMBL" id="PAX06926.1"/>
    </source>
</evidence>
<dbReference type="SUPFAM" id="SSF56235">
    <property type="entry name" value="N-terminal nucleophile aminohydrolases (Ntn hydrolases)"/>
    <property type="match status" value="1"/>
</dbReference>
<evidence type="ECO:0000256" key="4">
    <source>
        <dbReference type="ARBA" id="ARBA00069124"/>
    </source>
</evidence>
<name>A0A2A2SCD9_9SPHN</name>
<dbReference type="Gene3D" id="3.60.20.30">
    <property type="entry name" value="(Glycosyl)asparaginase"/>
    <property type="match status" value="1"/>
</dbReference>
<evidence type="ECO:0000256" key="5">
    <source>
        <dbReference type="PIRSR" id="PIRSR600246-1"/>
    </source>
</evidence>
<evidence type="ECO:0000256" key="6">
    <source>
        <dbReference type="PIRSR" id="PIRSR600246-2"/>
    </source>
</evidence>
<dbReference type="InterPro" id="IPR029055">
    <property type="entry name" value="Ntn_hydrolases_N"/>
</dbReference>
<evidence type="ECO:0000256" key="7">
    <source>
        <dbReference type="PIRSR" id="PIRSR600246-3"/>
    </source>
</evidence>
<dbReference type="Pfam" id="PF01112">
    <property type="entry name" value="Asparaginase_2"/>
    <property type="match status" value="1"/>
</dbReference>
<feature type="site" description="Cleavage; by autolysis" evidence="7">
    <location>
        <begin position="175"/>
        <end position="176"/>
    </location>
</feature>